<evidence type="ECO:0000313" key="3">
    <source>
        <dbReference type="Proteomes" id="UP000576792"/>
    </source>
</evidence>
<feature type="compositionally biased region" description="Basic and acidic residues" evidence="1">
    <location>
        <begin position="41"/>
        <end position="54"/>
    </location>
</feature>
<sequence length="150" mass="16218">MTNVLLTPQRPPLPVGGLDDAASTPGPAVVFSSPTDADVSGTEHREAPRRHDTESALAVRPVAYRESEGPWHQLGYEAADHWQGLSTELRERLIADRTAPLSVAEYSATTNGASASMITNNWVHSGSPRMYRVAGELRELTEVLAEILTS</sequence>
<dbReference type="Proteomes" id="UP000576792">
    <property type="component" value="Unassembled WGS sequence"/>
</dbReference>
<name>A0A846S3M0_9MICO</name>
<comment type="caution">
    <text evidence="2">The sequence shown here is derived from an EMBL/GenBank/DDBJ whole genome shotgun (WGS) entry which is preliminary data.</text>
</comment>
<dbReference type="AlphaFoldDB" id="A0A846S3M0"/>
<feature type="region of interest" description="Disordered" evidence="1">
    <location>
        <begin position="1"/>
        <end position="61"/>
    </location>
</feature>
<reference evidence="2 3" key="1">
    <citation type="submission" date="2020-03" db="EMBL/GenBank/DDBJ databases">
        <title>Sequencing the genomes of 1000 actinobacteria strains.</title>
        <authorList>
            <person name="Klenk H.-P."/>
        </authorList>
    </citation>
    <scope>NUCLEOTIDE SEQUENCE [LARGE SCALE GENOMIC DNA]</scope>
    <source>
        <strain evidence="2 3">DSM 18964</strain>
    </source>
</reference>
<gene>
    <name evidence="2" type="ORF">BKA07_003185</name>
</gene>
<accession>A0A846S3M0</accession>
<organism evidence="2 3">
    <name type="scientific">Brevibacterium marinum</name>
    <dbReference type="NCBI Taxonomy" id="418643"/>
    <lineage>
        <taxon>Bacteria</taxon>
        <taxon>Bacillati</taxon>
        <taxon>Actinomycetota</taxon>
        <taxon>Actinomycetes</taxon>
        <taxon>Micrococcales</taxon>
        <taxon>Brevibacteriaceae</taxon>
        <taxon>Brevibacterium</taxon>
    </lineage>
</organism>
<evidence type="ECO:0000256" key="1">
    <source>
        <dbReference type="SAM" id="MobiDB-lite"/>
    </source>
</evidence>
<keyword evidence="3" id="KW-1185">Reference proteome</keyword>
<protein>
    <submittedName>
        <fullName evidence="2">Uncharacterized protein</fullName>
    </submittedName>
</protein>
<proteinExistence type="predicted"/>
<dbReference type="RefSeq" id="WP_167951769.1">
    <property type="nucleotide sequence ID" value="NZ_BAAAPQ010000031.1"/>
</dbReference>
<dbReference type="EMBL" id="JAATJN010000001">
    <property type="protein sequence ID" value="NJC58150.1"/>
    <property type="molecule type" value="Genomic_DNA"/>
</dbReference>
<evidence type="ECO:0000313" key="2">
    <source>
        <dbReference type="EMBL" id="NJC58150.1"/>
    </source>
</evidence>